<dbReference type="Proteomes" id="UP000218231">
    <property type="component" value="Unassembled WGS sequence"/>
</dbReference>
<evidence type="ECO:0008006" key="3">
    <source>
        <dbReference type="Google" id="ProtNLM"/>
    </source>
</evidence>
<evidence type="ECO:0000313" key="2">
    <source>
        <dbReference type="Proteomes" id="UP000218231"/>
    </source>
</evidence>
<evidence type="ECO:0000313" key="1">
    <source>
        <dbReference type="EMBL" id="PAV56630.1"/>
    </source>
</evidence>
<organism evidence="1 2">
    <name type="scientific">Diploscapter pachys</name>
    <dbReference type="NCBI Taxonomy" id="2018661"/>
    <lineage>
        <taxon>Eukaryota</taxon>
        <taxon>Metazoa</taxon>
        <taxon>Ecdysozoa</taxon>
        <taxon>Nematoda</taxon>
        <taxon>Chromadorea</taxon>
        <taxon>Rhabditida</taxon>
        <taxon>Rhabditina</taxon>
        <taxon>Rhabditomorpha</taxon>
        <taxon>Rhabditoidea</taxon>
        <taxon>Rhabditidae</taxon>
        <taxon>Diploscapter</taxon>
    </lineage>
</organism>
<reference evidence="1 2" key="1">
    <citation type="journal article" date="2017" name="Curr. Biol.">
        <title>Genome architecture and evolution of a unichromosomal asexual nematode.</title>
        <authorList>
            <person name="Fradin H."/>
            <person name="Zegar C."/>
            <person name="Gutwein M."/>
            <person name="Lucas J."/>
            <person name="Kovtun M."/>
            <person name="Corcoran D."/>
            <person name="Baugh L.R."/>
            <person name="Kiontke K."/>
            <person name="Gunsalus K."/>
            <person name="Fitch D.H."/>
            <person name="Piano F."/>
        </authorList>
    </citation>
    <scope>NUCLEOTIDE SEQUENCE [LARGE SCALE GENOMIC DNA]</scope>
    <source>
        <strain evidence="1">PF1309</strain>
    </source>
</reference>
<sequence>MTPVVCVEQNARNAIASHRDANAKCNNHNIYGYRSYRHDHQSYRYNHRSYRYDYRSYRYDHQSHYYDHNSNNDYSTTTRLTHYMKQLIISEVTQYTIGSGGNYYTMEQYKAGACNTFHSGAEPASFTSQEQWDYLVGADNKIVVDQPLWIGLEFDAAGNLAWINGQYVSSPF</sequence>
<protein>
    <recommendedName>
        <fullName evidence="3">C-type lectin domain-containing protein</fullName>
    </recommendedName>
</protein>
<gene>
    <name evidence="1" type="ORF">WR25_08066</name>
</gene>
<comment type="caution">
    <text evidence="1">The sequence shown here is derived from an EMBL/GenBank/DDBJ whole genome shotgun (WGS) entry which is preliminary data.</text>
</comment>
<dbReference type="AlphaFoldDB" id="A0A2A2J4B2"/>
<name>A0A2A2J4B2_9BILA</name>
<dbReference type="InterPro" id="IPR016187">
    <property type="entry name" value="CTDL_fold"/>
</dbReference>
<accession>A0A2A2J4B2</accession>
<keyword evidence="2" id="KW-1185">Reference proteome</keyword>
<dbReference type="EMBL" id="LIAE01010683">
    <property type="protein sequence ID" value="PAV56630.1"/>
    <property type="molecule type" value="Genomic_DNA"/>
</dbReference>
<dbReference type="SUPFAM" id="SSF56436">
    <property type="entry name" value="C-type lectin-like"/>
    <property type="match status" value="1"/>
</dbReference>
<proteinExistence type="predicted"/>